<keyword evidence="3" id="KW-1185">Reference proteome</keyword>
<evidence type="ECO:0000313" key="2">
    <source>
        <dbReference type="EMBL" id="CAE7378930.1"/>
    </source>
</evidence>
<evidence type="ECO:0000256" key="1">
    <source>
        <dbReference type="SAM" id="Phobius"/>
    </source>
</evidence>
<sequence length="226" mass="23745">MPTVFPEAVELPNGPLRVSQLALLQEGYAAGRASVAAAAGTAAGRDHPLAFTDLLFAVVLPIALMAIFWYFKPKESQRMGDDDAIELEEGFLLVDGRPGPLPQASPLALELPRVPLEAASAVSPASLASSESPASPASPAVPALALQAEVQEGTPGTLIIGDDLEGQVDWAPSAGDPPARGLLVQAPPRRLYLSTEAWRSFTFFSRHYESRVQRAVRGGAVGNSIV</sequence>
<reference evidence="2" key="1">
    <citation type="submission" date="2021-02" db="EMBL/GenBank/DDBJ databases">
        <authorList>
            <person name="Dougan E. K."/>
            <person name="Rhodes N."/>
            <person name="Thang M."/>
            <person name="Chan C."/>
        </authorList>
    </citation>
    <scope>NUCLEOTIDE SEQUENCE</scope>
</reference>
<accession>A0A812QEN3</accession>
<protein>
    <submittedName>
        <fullName evidence="2">Uncharacterized protein</fullName>
    </submittedName>
</protein>
<dbReference type="EMBL" id="CAJNDS010002218">
    <property type="protein sequence ID" value="CAE7378930.1"/>
    <property type="molecule type" value="Genomic_DNA"/>
</dbReference>
<evidence type="ECO:0000313" key="3">
    <source>
        <dbReference type="Proteomes" id="UP000604046"/>
    </source>
</evidence>
<dbReference type="AlphaFoldDB" id="A0A812QEN3"/>
<organism evidence="2 3">
    <name type="scientific">Symbiodinium natans</name>
    <dbReference type="NCBI Taxonomy" id="878477"/>
    <lineage>
        <taxon>Eukaryota</taxon>
        <taxon>Sar</taxon>
        <taxon>Alveolata</taxon>
        <taxon>Dinophyceae</taxon>
        <taxon>Suessiales</taxon>
        <taxon>Symbiodiniaceae</taxon>
        <taxon>Symbiodinium</taxon>
    </lineage>
</organism>
<proteinExistence type="predicted"/>
<name>A0A812QEN3_9DINO</name>
<gene>
    <name evidence="2" type="ORF">SNAT2548_LOCUS20691</name>
</gene>
<keyword evidence="1" id="KW-1133">Transmembrane helix</keyword>
<keyword evidence="1" id="KW-0812">Transmembrane</keyword>
<dbReference type="Proteomes" id="UP000604046">
    <property type="component" value="Unassembled WGS sequence"/>
</dbReference>
<keyword evidence="1" id="KW-0472">Membrane</keyword>
<comment type="caution">
    <text evidence="2">The sequence shown here is derived from an EMBL/GenBank/DDBJ whole genome shotgun (WGS) entry which is preliminary data.</text>
</comment>
<feature type="transmembrane region" description="Helical" evidence="1">
    <location>
        <begin position="54"/>
        <end position="71"/>
    </location>
</feature>